<protein>
    <submittedName>
        <fullName evidence="3">SRPBCC domain-containing protein</fullName>
    </submittedName>
</protein>
<dbReference type="SUPFAM" id="SSF55961">
    <property type="entry name" value="Bet v1-like"/>
    <property type="match status" value="1"/>
</dbReference>
<proteinExistence type="inferred from homology"/>
<sequence length="156" mass="17405">MNHAATMTDAREIVVDEVFPHTPETVWKTLTTPELMGRWLSMTPSGFEPVAGSRFTYRTTPAGEWDGTIQCEVLEVIPNARFVYRWTGGHESNVGYGAPLDTIVTFTLEKNDGGTRLRVVHSGFVLPRNELAYRNMGGGWMKVVSRIGEISGEQEE</sequence>
<evidence type="ECO:0000259" key="2">
    <source>
        <dbReference type="Pfam" id="PF08327"/>
    </source>
</evidence>
<name>A0ABU9XY71_9SPHN</name>
<gene>
    <name evidence="3" type="ORF">ABC974_02590</name>
</gene>
<feature type="domain" description="Activator of Hsp90 ATPase homologue 1/2-like C-terminal" evidence="2">
    <location>
        <begin position="21"/>
        <end position="149"/>
    </location>
</feature>
<comment type="similarity">
    <text evidence="1">Belongs to the AHA1 family.</text>
</comment>
<dbReference type="Pfam" id="PF08327">
    <property type="entry name" value="AHSA1"/>
    <property type="match status" value="1"/>
</dbReference>
<evidence type="ECO:0000256" key="1">
    <source>
        <dbReference type="ARBA" id="ARBA00006817"/>
    </source>
</evidence>
<dbReference type="Proteomes" id="UP001419910">
    <property type="component" value="Unassembled WGS sequence"/>
</dbReference>
<dbReference type="Gene3D" id="3.30.530.20">
    <property type="match status" value="1"/>
</dbReference>
<keyword evidence="4" id="KW-1185">Reference proteome</keyword>
<dbReference type="RefSeq" id="WP_343890504.1">
    <property type="nucleotide sequence ID" value="NZ_BAAAEH010000035.1"/>
</dbReference>
<organism evidence="3 4">
    <name type="scientific">Sphingomonas oligophenolica</name>
    <dbReference type="NCBI Taxonomy" id="301154"/>
    <lineage>
        <taxon>Bacteria</taxon>
        <taxon>Pseudomonadati</taxon>
        <taxon>Pseudomonadota</taxon>
        <taxon>Alphaproteobacteria</taxon>
        <taxon>Sphingomonadales</taxon>
        <taxon>Sphingomonadaceae</taxon>
        <taxon>Sphingomonas</taxon>
    </lineage>
</organism>
<evidence type="ECO:0000313" key="4">
    <source>
        <dbReference type="Proteomes" id="UP001419910"/>
    </source>
</evidence>
<reference evidence="3 4" key="1">
    <citation type="submission" date="2024-05" db="EMBL/GenBank/DDBJ databases">
        <authorList>
            <person name="Liu Q."/>
            <person name="Xin Y.-H."/>
        </authorList>
    </citation>
    <scope>NUCLEOTIDE SEQUENCE [LARGE SCALE GENOMIC DNA]</scope>
    <source>
        <strain evidence="3 4">CGMCC 1.10181</strain>
    </source>
</reference>
<accession>A0ABU9XY71</accession>
<dbReference type="InterPro" id="IPR023393">
    <property type="entry name" value="START-like_dom_sf"/>
</dbReference>
<dbReference type="EMBL" id="JBDIME010000002">
    <property type="protein sequence ID" value="MEN2788500.1"/>
    <property type="molecule type" value="Genomic_DNA"/>
</dbReference>
<dbReference type="CDD" id="cd07814">
    <property type="entry name" value="SRPBCC_CalC_Aha1-like"/>
    <property type="match status" value="1"/>
</dbReference>
<dbReference type="InterPro" id="IPR013538">
    <property type="entry name" value="ASHA1/2-like_C"/>
</dbReference>
<evidence type="ECO:0000313" key="3">
    <source>
        <dbReference type="EMBL" id="MEN2788500.1"/>
    </source>
</evidence>
<comment type="caution">
    <text evidence="3">The sequence shown here is derived from an EMBL/GenBank/DDBJ whole genome shotgun (WGS) entry which is preliminary data.</text>
</comment>